<proteinExistence type="predicted"/>
<protein>
    <recommendedName>
        <fullName evidence="3">CRISPR type III-associated protein domain-containing protein</fullName>
    </recommendedName>
</protein>
<gene>
    <name evidence="4" type="ORF">BE21_58705</name>
</gene>
<evidence type="ECO:0000256" key="2">
    <source>
        <dbReference type="SAM" id="MobiDB-lite"/>
    </source>
</evidence>
<dbReference type="InterPro" id="IPR013410">
    <property type="entry name" value="CRISPR-assoc_RAMP_Cmr4"/>
</dbReference>
<dbReference type="Pfam" id="PF03787">
    <property type="entry name" value="RAMPs"/>
    <property type="match status" value="1"/>
</dbReference>
<dbReference type="GO" id="GO:0051607">
    <property type="term" value="P:defense response to virus"/>
    <property type="evidence" value="ECO:0007669"/>
    <property type="project" value="UniProtKB-KW"/>
</dbReference>
<feature type="domain" description="CRISPR type III-associated protein" evidence="3">
    <location>
        <begin position="10"/>
        <end position="325"/>
    </location>
</feature>
<dbReference type="AlphaFoldDB" id="A0A150U1M0"/>
<keyword evidence="1" id="KW-0051">Antiviral defense</keyword>
<dbReference type="Proteomes" id="UP000075502">
    <property type="component" value="Unassembled WGS sequence"/>
</dbReference>
<comment type="caution">
    <text evidence="4">The sequence shown here is derived from an EMBL/GenBank/DDBJ whole genome shotgun (WGS) entry which is preliminary data.</text>
</comment>
<evidence type="ECO:0000259" key="3">
    <source>
        <dbReference type="Pfam" id="PF03787"/>
    </source>
</evidence>
<sequence length="335" mass="36491">MNDVGSLLFIYAETSLHAGSGIALGAVDLPIQRERMSNLPMIQGSGVKGALREAFRQRWRKDERAWKEELEHLWLTLFGHEPPGQESRGEPAELFAGALSLTDARLLLLPVRTVRGGFAWVTSPMALARLGRDWEVIQPGAAKVPAWTSLSPGEGVSLVAPKATVIAEGSLLIEDLDYPASEDERVAGLAKWLATNAFPQTPGFEPFRERLARQLAVLHDTDFTFLAEHATEVVTRIRLDPATGTVQAGALWSEESLPAESVLYSVAFLSNGRRPDRPSQGRNGEQTSRKRYRAADLTDALRKYTGEGTRTRLGGDRTVGRGLVSLRLLAGGASS</sequence>
<dbReference type="InterPro" id="IPR005537">
    <property type="entry name" value="RAMP_III_fam"/>
</dbReference>
<reference evidence="4 5" key="1">
    <citation type="submission" date="2014-02" db="EMBL/GenBank/DDBJ databases">
        <title>The small core and large imbalanced accessory genome model reveals a collaborative survival strategy of Sorangium cellulosum strains in nature.</title>
        <authorList>
            <person name="Han K."/>
            <person name="Peng R."/>
            <person name="Blom J."/>
            <person name="Li Y.-Z."/>
        </authorList>
    </citation>
    <scope>NUCLEOTIDE SEQUENCE [LARGE SCALE GENOMIC DNA]</scope>
    <source>
        <strain evidence="4 5">So0007-03</strain>
    </source>
</reference>
<organism evidence="4 5">
    <name type="scientific">Sorangium cellulosum</name>
    <name type="common">Polyangium cellulosum</name>
    <dbReference type="NCBI Taxonomy" id="56"/>
    <lineage>
        <taxon>Bacteria</taxon>
        <taxon>Pseudomonadati</taxon>
        <taxon>Myxococcota</taxon>
        <taxon>Polyangia</taxon>
        <taxon>Polyangiales</taxon>
        <taxon>Polyangiaceae</taxon>
        <taxon>Sorangium</taxon>
    </lineage>
</organism>
<evidence type="ECO:0000313" key="5">
    <source>
        <dbReference type="Proteomes" id="UP000075502"/>
    </source>
</evidence>
<evidence type="ECO:0000256" key="1">
    <source>
        <dbReference type="ARBA" id="ARBA00023118"/>
    </source>
</evidence>
<name>A0A150U1M0_SORCE</name>
<dbReference type="NCBIfam" id="TIGR02580">
    <property type="entry name" value="cas_RAMP_Cmr4"/>
    <property type="match status" value="1"/>
</dbReference>
<accession>A0A150U1M0</accession>
<dbReference type="PANTHER" id="PTHR36700:SF1">
    <property type="entry name" value="CRISPR SYSTEM CMR SUBUNIT CMR4"/>
    <property type="match status" value="1"/>
</dbReference>
<feature type="region of interest" description="Disordered" evidence="2">
    <location>
        <begin position="273"/>
        <end position="292"/>
    </location>
</feature>
<evidence type="ECO:0000313" key="4">
    <source>
        <dbReference type="EMBL" id="KYG10842.1"/>
    </source>
</evidence>
<dbReference type="PANTHER" id="PTHR36700">
    <property type="entry name" value="CRISPR SYSTEM CMR SUBUNIT CMR4"/>
    <property type="match status" value="1"/>
</dbReference>
<dbReference type="EMBL" id="JEME01000196">
    <property type="protein sequence ID" value="KYG10842.1"/>
    <property type="molecule type" value="Genomic_DNA"/>
</dbReference>